<evidence type="ECO:0000259" key="11">
    <source>
        <dbReference type="PROSITE" id="PS51910"/>
    </source>
</evidence>
<reference evidence="12" key="1">
    <citation type="journal article" date="2021" name="New Phytol.">
        <title>Evolutionary innovations through gain and loss of genes in the ectomycorrhizal Boletales.</title>
        <authorList>
            <person name="Wu G."/>
            <person name="Miyauchi S."/>
            <person name="Morin E."/>
            <person name="Kuo A."/>
            <person name="Drula E."/>
            <person name="Varga T."/>
            <person name="Kohler A."/>
            <person name="Feng B."/>
            <person name="Cao Y."/>
            <person name="Lipzen A."/>
            <person name="Daum C."/>
            <person name="Hundley H."/>
            <person name="Pangilinan J."/>
            <person name="Johnson J."/>
            <person name="Barry K."/>
            <person name="LaButti K."/>
            <person name="Ng V."/>
            <person name="Ahrendt S."/>
            <person name="Min B."/>
            <person name="Choi I.G."/>
            <person name="Park H."/>
            <person name="Plett J.M."/>
            <person name="Magnuson J."/>
            <person name="Spatafora J.W."/>
            <person name="Nagy L.G."/>
            <person name="Henrissat B."/>
            <person name="Grigoriev I.V."/>
            <person name="Yang Z.L."/>
            <person name="Xu J."/>
            <person name="Martin F.M."/>
        </authorList>
    </citation>
    <scope>NUCLEOTIDE SEQUENCE</scope>
    <source>
        <strain evidence="12">KKN 215</strain>
    </source>
</reference>
<evidence type="ECO:0000313" key="13">
    <source>
        <dbReference type="Proteomes" id="UP000813824"/>
    </source>
</evidence>
<evidence type="ECO:0000256" key="7">
    <source>
        <dbReference type="RuleBase" id="RU000489"/>
    </source>
</evidence>
<dbReference type="PANTHER" id="PTHR11177">
    <property type="entry name" value="CHITINASE"/>
    <property type="match status" value="1"/>
</dbReference>
<keyword evidence="2 7" id="KW-0378">Hydrolase</keyword>
<evidence type="ECO:0000256" key="10">
    <source>
        <dbReference type="SAM" id="SignalP"/>
    </source>
</evidence>
<keyword evidence="6" id="KW-0624">Polysaccharide degradation</keyword>
<dbReference type="PANTHER" id="PTHR11177:SF392">
    <property type="entry name" value="HAP41P"/>
    <property type="match status" value="1"/>
</dbReference>
<gene>
    <name evidence="12" type="ORF">BXZ70DRAFT_932183</name>
</gene>
<feature type="domain" description="GH18" evidence="11">
    <location>
        <begin position="64"/>
        <end position="457"/>
    </location>
</feature>
<feature type="compositionally biased region" description="Polar residues" evidence="9">
    <location>
        <begin position="46"/>
        <end position="57"/>
    </location>
</feature>
<dbReference type="OrthoDB" id="73875at2759"/>
<dbReference type="SUPFAM" id="SSF51445">
    <property type="entry name" value="(Trans)glycosidases"/>
    <property type="match status" value="1"/>
</dbReference>
<name>A0A8K0XRI3_9AGAR</name>
<keyword evidence="10" id="KW-0732">Signal</keyword>
<dbReference type="GO" id="GO:0000272">
    <property type="term" value="P:polysaccharide catabolic process"/>
    <property type="evidence" value="ECO:0007669"/>
    <property type="project" value="UniProtKB-KW"/>
</dbReference>
<dbReference type="InterPro" id="IPR050314">
    <property type="entry name" value="Glycosyl_Hydrlase_18"/>
</dbReference>
<evidence type="ECO:0000256" key="9">
    <source>
        <dbReference type="SAM" id="MobiDB-lite"/>
    </source>
</evidence>
<dbReference type="PROSITE" id="PS51910">
    <property type="entry name" value="GH18_2"/>
    <property type="match status" value="1"/>
</dbReference>
<dbReference type="GO" id="GO:0006032">
    <property type="term" value="P:chitin catabolic process"/>
    <property type="evidence" value="ECO:0007669"/>
    <property type="project" value="UniProtKB-KW"/>
</dbReference>
<dbReference type="InterPro" id="IPR017853">
    <property type="entry name" value="GH"/>
</dbReference>
<dbReference type="AlphaFoldDB" id="A0A8K0XRI3"/>
<dbReference type="Gene3D" id="3.20.20.80">
    <property type="entry name" value="Glycosidases"/>
    <property type="match status" value="1"/>
</dbReference>
<protein>
    <submittedName>
        <fullName evidence="12">Glycoside hydrolase</fullName>
    </submittedName>
</protein>
<dbReference type="InterPro" id="IPR001579">
    <property type="entry name" value="Glyco_hydro_18_chit_AS"/>
</dbReference>
<evidence type="ECO:0000256" key="1">
    <source>
        <dbReference type="ARBA" id="ARBA00000822"/>
    </source>
</evidence>
<evidence type="ECO:0000256" key="4">
    <source>
        <dbReference type="ARBA" id="ARBA00023277"/>
    </source>
</evidence>
<keyword evidence="4" id="KW-0119">Carbohydrate metabolism</keyword>
<dbReference type="GO" id="GO:0008061">
    <property type="term" value="F:chitin binding"/>
    <property type="evidence" value="ECO:0007669"/>
    <property type="project" value="InterPro"/>
</dbReference>
<keyword evidence="5 7" id="KW-0326">Glycosidase</keyword>
<comment type="caution">
    <text evidence="12">The sequence shown here is derived from an EMBL/GenBank/DDBJ whole genome shotgun (WGS) entry which is preliminary data.</text>
</comment>
<evidence type="ECO:0000313" key="12">
    <source>
        <dbReference type="EMBL" id="KAH8101852.1"/>
    </source>
</evidence>
<dbReference type="SUPFAM" id="SSF54556">
    <property type="entry name" value="Chitinase insertion domain"/>
    <property type="match status" value="1"/>
</dbReference>
<feature type="chain" id="PRO_5035435871" evidence="10">
    <location>
        <begin position="20"/>
        <end position="461"/>
    </location>
</feature>
<dbReference type="GO" id="GO:0008843">
    <property type="term" value="F:endochitinase activity"/>
    <property type="evidence" value="ECO:0007669"/>
    <property type="project" value="UniProtKB-EC"/>
</dbReference>
<dbReference type="Gene3D" id="3.10.50.10">
    <property type="match status" value="1"/>
</dbReference>
<evidence type="ECO:0000256" key="2">
    <source>
        <dbReference type="ARBA" id="ARBA00022801"/>
    </source>
</evidence>
<dbReference type="PROSITE" id="PS01095">
    <property type="entry name" value="GH18_1"/>
    <property type="match status" value="1"/>
</dbReference>
<evidence type="ECO:0000256" key="5">
    <source>
        <dbReference type="ARBA" id="ARBA00023295"/>
    </source>
</evidence>
<dbReference type="Pfam" id="PF00704">
    <property type="entry name" value="Glyco_hydro_18"/>
    <property type="match status" value="1"/>
</dbReference>
<dbReference type="EMBL" id="JAEVFJ010000011">
    <property type="protein sequence ID" value="KAH8101852.1"/>
    <property type="molecule type" value="Genomic_DNA"/>
</dbReference>
<feature type="compositionally biased region" description="Low complexity" evidence="9">
    <location>
        <begin position="31"/>
        <end position="45"/>
    </location>
</feature>
<evidence type="ECO:0000256" key="8">
    <source>
        <dbReference type="RuleBase" id="RU004453"/>
    </source>
</evidence>
<proteinExistence type="inferred from homology"/>
<dbReference type="SMART" id="SM00636">
    <property type="entry name" value="Glyco_18"/>
    <property type="match status" value="1"/>
</dbReference>
<dbReference type="Proteomes" id="UP000813824">
    <property type="component" value="Unassembled WGS sequence"/>
</dbReference>
<evidence type="ECO:0000256" key="3">
    <source>
        <dbReference type="ARBA" id="ARBA00023024"/>
    </source>
</evidence>
<comment type="similarity">
    <text evidence="8">Belongs to the glycosyl hydrolase 18 family.</text>
</comment>
<dbReference type="GO" id="GO:0005576">
    <property type="term" value="C:extracellular region"/>
    <property type="evidence" value="ECO:0007669"/>
    <property type="project" value="TreeGrafter"/>
</dbReference>
<dbReference type="InterPro" id="IPR029070">
    <property type="entry name" value="Chitinase_insertion_sf"/>
</dbReference>
<dbReference type="InterPro" id="IPR011583">
    <property type="entry name" value="Chitinase_II/V-like_cat"/>
</dbReference>
<organism evidence="12 13">
    <name type="scientific">Cristinia sonorae</name>
    <dbReference type="NCBI Taxonomy" id="1940300"/>
    <lineage>
        <taxon>Eukaryota</taxon>
        <taxon>Fungi</taxon>
        <taxon>Dikarya</taxon>
        <taxon>Basidiomycota</taxon>
        <taxon>Agaricomycotina</taxon>
        <taxon>Agaricomycetes</taxon>
        <taxon>Agaricomycetidae</taxon>
        <taxon>Agaricales</taxon>
        <taxon>Pleurotineae</taxon>
        <taxon>Stephanosporaceae</taxon>
        <taxon>Cristinia</taxon>
    </lineage>
</organism>
<feature type="signal peptide" evidence="10">
    <location>
        <begin position="1"/>
        <end position="19"/>
    </location>
</feature>
<evidence type="ECO:0000256" key="6">
    <source>
        <dbReference type="ARBA" id="ARBA00023326"/>
    </source>
</evidence>
<dbReference type="InterPro" id="IPR001223">
    <property type="entry name" value="Glyco_hydro18_cat"/>
</dbReference>
<sequence length="461" mass="48501">MLYIGHIPILLLLPLSAWAAPMCSLRPPPSSAAAASASTPTSNPTGGVSNNNGSGPTFNRTDDFVATTWYAGWHAQYFPPEKLSWEKYTSATYAFATTTEDPGAVGNLDAENDALLRRFVSLAHQNNVKALLTIGGWTGSAFFSLNVGSDANRTTFVQTMVKLVNEYQLDGLDFDWEYPGKAGDDCNIISPNDSANFLTFLQQLRKTPELANRTISAATSVLPFAGPDGNPMSDVSEFAAVLDHVAIMNYDVWGSWSKTVGPNAPLNDSCDPNGQGSAVSAVKAWTDAGFPANQLVLGVAAYGHSFQVDSSAALGASSVKAADGTLTLQANPSFAATQPKGDSWDAFSPAGVSSCGKPTPAGFSGVFNFWGLTEGGFLDVAGNPAAGMGYRFDECSQTPYVYNPSTQVMVSFDNAQSFAAKGQFINEAGLLGFAMWEAAGDSNDILLDAISGAMGIEQSRS</sequence>
<feature type="region of interest" description="Disordered" evidence="9">
    <location>
        <begin position="30"/>
        <end position="57"/>
    </location>
</feature>
<comment type="catalytic activity">
    <reaction evidence="1">
        <text>Random endo-hydrolysis of N-acetyl-beta-D-glucosaminide (1-&gt;4)-beta-linkages in chitin and chitodextrins.</text>
        <dbReference type="EC" id="3.2.1.14"/>
    </reaction>
</comment>
<keyword evidence="13" id="KW-1185">Reference proteome</keyword>
<accession>A0A8K0XRI3</accession>
<keyword evidence="3" id="KW-0146">Chitin degradation</keyword>